<sequence>MAENRFEIYLTEARAGWLDARLVDGGSHYDLSVNSNFSEPIKDLFRCLCDARGLDAPPDMERDYRHLEFEWGGEGWLYYWTVIPKPGGELDLIVDFKGKREVGGVEYPVWKIETTTTWRNLAEQVFTQASEMLWQYGFTGYYDRWQKDFPTGTMMRLGHLLHGMPADTDDFSRELGYLAETR</sequence>
<proteinExistence type="predicted"/>
<keyword evidence="2" id="KW-1185">Reference proteome</keyword>
<evidence type="ECO:0000313" key="1">
    <source>
        <dbReference type="EMBL" id="BDQ34443.1"/>
    </source>
</evidence>
<organism evidence="1 2">
    <name type="scientific">Pseudodesulfovibrio portus</name>
    <dbReference type="NCBI Taxonomy" id="231439"/>
    <lineage>
        <taxon>Bacteria</taxon>
        <taxon>Pseudomonadati</taxon>
        <taxon>Thermodesulfobacteriota</taxon>
        <taxon>Desulfovibrionia</taxon>
        <taxon>Desulfovibrionales</taxon>
        <taxon>Desulfovibrionaceae</taxon>
    </lineage>
</organism>
<dbReference type="EMBL" id="AP026708">
    <property type="protein sequence ID" value="BDQ34443.1"/>
    <property type="molecule type" value="Genomic_DNA"/>
</dbReference>
<dbReference type="RefSeq" id="WP_264981351.1">
    <property type="nucleotide sequence ID" value="NZ_AP026708.1"/>
</dbReference>
<gene>
    <name evidence="1" type="ORF">JCM14722_19850</name>
</gene>
<accession>A0ABM8ASM7</accession>
<evidence type="ECO:0000313" key="2">
    <source>
        <dbReference type="Proteomes" id="UP001061361"/>
    </source>
</evidence>
<protein>
    <submittedName>
        <fullName evidence="1">Uncharacterized protein</fullName>
    </submittedName>
</protein>
<reference evidence="1" key="1">
    <citation type="submission" date="2022-08" db="EMBL/GenBank/DDBJ databases">
        <title>Genome Sequence of the sulphate-reducing bacterium, Pseudodesulfovibrio portus JCM14722.</title>
        <authorList>
            <person name="Kondo R."/>
            <person name="Kataoka T."/>
        </authorList>
    </citation>
    <scope>NUCLEOTIDE SEQUENCE</scope>
    <source>
        <strain evidence="1">JCM 14722</strain>
    </source>
</reference>
<dbReference type="Proteomes" id="UP001061361">
    <property type="component" value="Chromosome"/>
</dbReference>
<name>A0ABM8ASM7_9BACT</name>